<dbReference type="Proteomes" id="UP000053902">
    <property type="component" value="Unassembled WGS sequence"/>
</dbReference>
<evidence type="ECO:0000313" key="2">
    <source>
        <dbReference type="Proteomes" id="UP000053902"/>
    </source>
</evidence>
<accession>A0A078LQX2</accession>
<dbReference type="STRING" id="1499686.BN1079_02200"/>
<proteinExistence type="predicted"/>
<reference evidence="1 2" key="1">
    <citation type="submission" date="2014-07" db="EMBL/GenBank/DDBJ databases">
        <authorList>
            <person name="Urmite Genomes Urmite Genomes"/>
        </authorList>
    </citation>
    <scope>NUCLEOTIDE SEQUENCE [LARGE SCALE GENOMIC DNA]</scope>
    <source>
        <strain evidence="1 2">20_BN</strain>
    </source>
</reference>
<protein>
    <submittedName>
        <fullName evidence="1">Uncharacterized protein</fullName>
    </submittedName>
</protein>
<dbReference type="OrthoDB" id="6209688at2"/>
<sequence>MFSLKRQGDFRLQLTRTLTTPGRHPVELYLFTPHETTFSTRTLTEEQFFHSALVHRFRLLGLPTQDRASKRDTSFSLLSPHYEILHGAWFFQYQASLERLRQQYQSKPSAEPLARALRLSQNFAQRLRKAEPKGSNQSRYFRQLDIYFSWLAEQFLLESMVLEGYDDLDDELKLAVQEFLQQERRYRADRDYLGDFKGPPTRVWNRMSLYQRLLEYPVVLRQKIIELGAGTRKLVKAGSTMLIMSLFTYFLFNVRDASQKLSLALLVGIALIYAVRDLLRDDLIDTVTRWLRKGKPRWRLRLLMPYTHKLMAQQLVWLDYRKLSELSKAVREHSGKWATNEERQIVCYRSKLVLDKAALSQDEIQERLILDFEPLCALIQASHQQLFEWKEEEGQPPFVQAHAIEKQHDYNLLVVCRQPGEEAPIAQRWTLRLSTSGIVRCENKPVVWPESPPQRRWWWRA</sequence>
<dbReference type="eggNOG" id="ENOG502Z7NT">
    <property type="taxonomic scope" value="Bacteria"/>
</dbReference>
<dbReference type="HOGENOM" id="CLU_047951_0_0_6"/>
<dbReference type="EMBL" id="CCSF01000001">
    <property type="protein sequence ID" value="CDZ94873.1"/>
    <property type="molecule type" value="Genomic_DNA"/>
</dbReference>
<keyword evidence="2" id="KW-1185">Reference proteome</keyword>
<name>A0A078LQX2_9PSED</name>
<organism evidence="1 2">
    <name type="scientific">Pseudomonas saudiphocaensis</name>
    <dbReference type="NCBI Taxonomy" id="1499686"/>
    <lineage>
        <taxon>Bacteria</taxon>
        <taxon>Pseudomonadati</taxon>
        <taxon>Pseudomonadota</taxon>
        <taxon>Gammaproteobacteria</taxon>
        <taxon>Pseudomonadales</taxon>
        <taxon>Pseudomonadaceae</taxon>
        <taxon>Pseudomonas</taxon>
    </lineage>
</organism>
<dbReference type="AlphaFoldDB" id="A0A078LQX2"/>
<evidence type="ECO:0000313" key="1">
    <source>
        <dbReference type="EMBL" id="CDZ94873.1"/>
    </source>
</evidence>
<dbReference type="RefSeq" id="WP_037024269.1">
    <property type="nucleotide sequence ID" value="NZ_CCSF01000001.1"/>
</dbReference>
<gene>
    <name evidence="1" type="ORF">BN1079_02200</name>
</gene>